<dbReference type="PANTHER" id="PTHR34216:SF3">
    <property type="entry name" value="POLY-BETA-1,6-N-ACETYL-D-GLUCOSAMINE N-DEACETYLASE"/>
    <property type="match status" value="1"/>
</dbReference>
<dbReference type="KEGG" id="aaut:ACETAC_08435"/>
<dbReference type="PROSITE" id="PS51677">
    <property type="entry name" value="NODB"/>
    <property type="match status" value="1"/>
</dbReference>
<dbReference type="PANTHER" id="PTHR34216">
    <property type="match status" value="1"/>
</dbReference>
<evidence type="ECO:0000259" key="3">
    <source>
        <dbReference type="PROSITE" id="PS51677"/>
    </source>
</evidence>
<accession>A0A975AUX7</accession>
<evidence type="ECO:0000256" key="1">
    <source>
        <dbReference type="ARBA" id="ARBA00004613"/>
    </source>
</evidence>
<dbReference type="SUPFAM" id="SSF88713">
    <property type="entry name" value="Glycoside hydrolase/deacetylase"/>
    <property type="match status" value="1"/>
</dbReference>
<evidence type="ECO:0000313" key="5">
    <source>
        <dbReference type="Proteomes" id="UP000671913"/>
    </source>
</evidence>
<reference evidence="4" key="1">
    <citation type="submission" date="2020-08" db="EMBL/GenBank/DDBJ databases">
        <title>Genomic insights into the carbon and energy metabolism of the first obligate autotrophic acetogenic bacterium Aceticella autotrophica gen. nov., sp. nov.</title>
        <authorList>
            <person name="Toshchakov S.V."/>
            <person name="Elcheninov A.G."/>
            <person name="Kublanov I.V."/>
            <person name="Frolov E.N."/>
            <person name="Lebedinsky A.V."/>
        </authorList>
    </citation>
    <scope>NUCLEOTIDE SEQUENCE</scope>
    <source>
        <strain evidence="4">3443-3Ac</strain>
    </source>
</reference>
<keyword evidence="2" id="KW-0732">Signal</keyword>
<feature type="domain" description="NodB homology" evidence="3">
    <location>
        <begin position="128"/>
        <end position="297"/>
    </location>
</feature>
<dbReference type="Gene3D" id="3.20.20.370">
    <property type="entry name" value="Glycoside hydrolase/deacetylase"/>
    <property type="match status" value="1"/>
</dbReference>
<comment type="subcellular location">
    <subcellularLocation>
        <location evidence="1">Secreted</location>
    </subcellularLocation>
</comment>
<dbReference type="Proteomes" id="UP000671913">
    <property type="component" value="Chromosome"/>
</dbReference>
<name>A0A975AUX7_9THEO</name>
<dbReference type="Pfam" id="PF01522">
    <property type="entry name" value="Polysacc_deac_1"/>
    <property type="match status" value="1"/>
</dbReference>
<dbReference type="GO" id="GO:0016810">
    <property type="term" value="F:hydrolase activity, acting on carbon-nitrogen (but not peptide) bonds"/>
    <property type="evidence" value="ECO:0007669"/>
    <property type="project" value="InterPro"/>
</dbReference>
<dbReference type="EMBL" id="CP060096">
    <property type="protein sequence ID" value="QSZ26897.1"/>
    <property type="molecule type" value="Genomic_DNA"/>
</dbReference>
<dbReference type="InterPro" id="IPR011330">
    <property type="entry name" value="Glyco_hydro/deAcase_b/a-brl"/>
</dbReference>
<keyword evidence="5" id="KW-1185">Reference proteome</keyword>
<dbReference type="GO" id="GO:0005576">
    <property type="term" value="C:extracellular region"/>
    <property type="evidence" value="ECO:0007669"/>
    <property type="project" value="UniProtKB-SubCell"/>
</dbReference>
<sequence>MFMKRNLKLFSLLFLIILVIILKVGKTSKDFSVMNAEKKYNTHTDLNNTTDNLPAENTITADNEAKEIPVLMYHHLLKSSDIKQKNDAIVSVEEFEEQMKLLHDNNYKTVSLKELQLFLKGDLRLPKKSVVITFDDGYLSNYTYAYPILKKYGFKAAVFVITSRIEKESHKFTPDKLQYLSMEDIESSKDVITYGGHTNNLHDVVNGKTLLIRSSADVAEKDLKTCKDILNTDYFAYPYGQYTEETINILNKLGYTMAFTTQQGDVKKGDNPYTLKRYFVGPDTTIERFKTIINFKK</sequence>
<gene>
    <name evidence="4" type="ORF">ACETAC_08435</name>
</gene>
<protein>
    <submittedName>
        <fullName evidence="4">Polysaccharide deacetylase family protein</fullName>
    </submittedName>
</protein>
<proteinExistence type="predicted"/>
<dbReference type="CDD" id="cd10966">
    <property type="entry name" value="CE4_yadE_5s"/>
    <property type="match status" value="1"/>
</dbReference>
<dbReference type="AlphaFoldDB" id="A0A975AUX7"/>
<evidence type="ECO:0000313" key="4">
    <source>
        <dbReference type="EMBL" id="QSZ26897.1"/>
    </source>
</evidence>
<dbReference type="InterPro" id="IPR051398">
    <property type="entry name" value="Polysacch_Deacetylase"/>
</dbReference>
<dbReference type="InterPro" id="IPR002509">
    <property type="entry name" value="NODB_dom"/>
</dbReference>
<organism evidence="4 5">
    <name type="scientific">Aceticella autotrophica</name>
    <dbReference type="NCBI Taxonomy" id="2755338"/>
    <lineage>
        <taxon>Bacteria</taxon>
        <taxon>Bacillati</taxon>
        <taxon>Bacillota</taxon>
        <taxon>Clostridia</taxon>
        <taxon>Thermoanaerobacterales</taxon>
        <taxon>Thermoanaerobacteraceae</taxon>
        <taxon>Aceticella</taxon>
    </lineage>
</organism>
<dbReference type="GO" id="GO:0005975">
    <property type="term" value="P:carbohydrate metabolic process"/>
    <property type="evidence" value="ECO:0007669"/>
    <property type="project" value="InterPro"/>
</dbReference>
<evidence type="ECO:0000256" key="2">
    <source>
        <dbReference type="ARBA" id="ARBA00022729"/>
    </source>
</evidence>